<dbReference type="InterPro" id="IPR000403">
    <property type="entry name" value="PI3/4_kinase_cat_dom"/>
</dbReference>
<dbReference type="InterPro" id="IPR031559">
    <property type="entry name" value="SMG1"/>
</dbReference>
<feature type="compositionally biased region" description="Gly residues" evidence="4">
    <location>
        <begin position="4023"/>
        <end position="4032"/>
    </location>
</feature>
<dbReference type="EMBL" id="BRXU01000002">
    <property type="protein sequence ID" value="GLC49196.1"/>
    <property type="molecule type" value="Genomic_DNA"/>
</dbReference>
<dbReference type="Proteomes" id="UP001165080">
    <property type="component" value="Unassembled WGS sequence"/>
</dbReference>
<feature type="compositionally biased region" description="Low complexity" evidence="4">
    <location>
        <begin position="1448"/>
        <end position="1480"/>
    </location>
</feature>
<feature type="compositionally biased region" description="Pro residues" evidence="4">
    <location>
        <begin position="1803"/>
        <end position="1826"/>
    </location>
</feature>
<dbReference type="PROSITE" id="PS51190">
    <property type="entry name" value="FATC"/>
    <property type="match status" value="1"/>
</dbReference>
<sequence>MAHEIPPQYRAVLNTRELPAHRAERLWALHAELSAPQGLFLASAWLPPAWPHLLQLLAEPHPEVRAAAVQLLGSLGAALAARRDPRLAGRMPPSALLDWGLALLSPASTLPAAQRMTTDAKEAALSALHVCVTAMPPPDVAPFAQPLLRLTTALLEATTTPPRLLGPLLRLLLAALPAVPLAALGQGFGDLADLLCGWALEPLVASQDRQLITLILHALRPQWHSHPDLTASLTENMLNDVKAAAASTAAAAAAGTAATEGRGDAAAQATACMQLVQLLCDIFSAASLRQLPLQGNAPSTAEGGTMPGPTQPQPQAQTALRLQQPHAVTAAAAAAAAPRGPQTPYAHPHLLQHHQLQQNQPQHPQLQQQQQQQQQFLRGAPPIPSPLAHAPPPRPPPPPAPPLALTAILHTRPGAAAVRHLVSLYARLLATLRDVRDSLVRLDAASVGRPSGADPWAARLCGCVEMLVDSVGSCVVGSDPRDVDEVWEGLQADVLGRLTGLTLREQADPGPTQGGTAGAAAASPVGAAPVTSYGAVGAVATAAVPERLGARSAAGAGSAGSAAAPGGSSAGDGGSGATPAPAPAGVERPPAPVAGDRGAALRLWALRTALQWAMELLSGACADGPAAGGARSRWPRAAGPGPDADALVGCAARLLGRAAKQDDAAGRRLLVEMVLEGEGGGVGVGVRGLRSSPQTTSVAAAAKLLQAVLSHGNEAVAATTLDWLLADLHRRLSVLQSCCRPPPPASRPRPSYSSAPQLGPATRGPPDGAEGGGDAANAAAFDCAVLQAACQRGLLASGALLRVEAATWTALHGPTAPAAPQLPAADPAPSQRAAAAAAGTPSLVQAPSDAPSSGGQGSAAAEGAGGSGLQQQLSPVSQEALPASVRLALCDTWAAAAVGLIALVHASEREQPAAAAPAVASARAEADGPLPAVSAAAAAPLAGAAVHSCCAAFLNAVHSLQTGASGGGSGGGTDAARGEGAGTGLQLRAISAIRHLLKSPAAATSGALCSEQLFRLAVDAVVAGEGSWDARVRAAAADCATALVTHVLRPVPPSPTPPATLGVSAASGAVGRGGAAEASPPLQHQVLPPPPPRPEAFAPLAALALDALADTSAHVAAAAARLAAELSEAALLAALRGPASYGTWAPAWHDALAVTPQLRAPRPQQFARLLELVFQSAAAQGSVLLRKRSPAASTTTGGGDDGDSGARMEALQRLALGMIPAEALGCEQACGGGVGGGGGGLSAPMVYGGEAAAGVAAAAPAAEGRSGAALVWLALQEGAKHVVASRLRTHLGGPTQTLGALERMLQVTYSRLCQERRDAGPAGVGAPGRVSAWLALELVGGLERAVAHAAEGHAGRDALPQPVLAFFAANKKVCEEWFTRGRELLARIASLASAHHHAAHHGLLRLRDMRGTLRQLLVSLAKERGKAAAAAAAAPTAADAKSGSDPQGAVGAAAAASSATPGGSTPAETASQAGQAAQPRQGGGKQLQRRAGHAGDAAAAAAAAAAAGVQAPTASATGEAAAAAGAASVPSAVQQLEGSLSRLALAVVEVLKLVGAALLAMGEADSLQGLHSWATREFEPLLQGAHLPGTSAVAAATAAAAAEALASGGAGLGGLSKRRPEAGRAPRGGSGSKQRDAFAWLLGLSLQAAGSYEQALLSYNAFLAPTQAPIPSAPAAPQGAAGSPGGSGGSAPAPGPSAALEVAAAAQGFVVERVAECYAALTDWSGLQGLVGAFSRTVQAEPSVAGWWPAAAASIEHKFRALAAFDTATEPVPSTDAVPGEPTSSALLAALRVLDGVGAAAAAPPPPPPQRAAPPSPPGQPAPPRPRPLHPRDLAAAREATSLEVGRVVERLRASALSEPAGQRELFLQASCLRSALRALEAADPVTAGGAAADGPWHGLLLPQTLRAPPSAAGGAARGGPGFAFGLGRALLTPDGGLASGVVRDVAVTAALLRAARAGDPRVGLAGTQALSLEHIRAAAATGNWSLAARLVQAAAARTLGPEVEGLGAGAGARVVLSVAHSLMSASSGRLMPGQVVELQLRALLPHLATVAAPSPLLHGAAGGPPPLPVPLPPQPRGGGIADVDADDMACALCTLARWMLKAGAASASHSHHHHHLPLPQQQQHPHPPPSHHQAPVTASHHPYGQPRVGSSGGPPGFPQQQQQQQHLHPNHTHRQQPLSQPPPPPLAPPGFAGPDNVASATAAAAAIAGTAARPLPGFQGAAQPQWLGATDWLALSSHLLRQLVALHADHAAPQTDCASWPGAQPAFLVPEALLQSCSAPSACCLRALQLSPGSARAWKAWGDLVYRATKEQRARAARPAPPPAVSLAAATSTPGGGGDGAPLRAGAAAAAATAGEDAHGTWAAVGGYGAAAVAYCRYLTLSYSHDVAARPEDVLPVLLQVLHIVVRHAAPLERLLEVQLAAVPPPAWAAITPQLLAQLPGASGAARRLLAQLLHTVGRAAPSLVLYPAVVEVRAADAAAAAAATAAAAGGGDVAAAESSSVEKRHRSDGTSVDRGGCSSMVPELRALLLDLGRSRPGLLPGVEVLVAEMERLTVLWDERWAALLAEVEVEIARRAVSLQAEAARVADDASLTGEQRQSLLSSRYSTLMAPAVMLLERQLRAMAATPPETPHERRFAASMLPRLRAAAVALRDGAGVRDWARPAAAWAPLRAAAAALVRQQRQPLPPMAELSPQLAALHGSDVPMPGCHGGDGGGDAGLVPWGALGQPAGAAFAAATSTSMATVTVAGVSSELVALATKTRPKRVALLGSDGRSYAYLLKGREDLRMDERLMQVLRAINAMLQADPAAAARGLSSVRCYSVTPLGPRAGLIQWVPATTSLFAVFRHWQAATLERHGAMVAARQEGVAKAAAEGAPPPPDVEPPPPAAVSRPMDLFYSTLVAALQERGLSSATPRRNWPADLLRSVFASLAAASPAQLLARALWAGGGSAALSWRRQQRYGRSLAVMSCVGHLLGLGDRHPDNILLEGREAGVVHIDYNVCWDKGAKLRVPEVVPFRLTQMLSTALGVGGLEGAFRAACEATFGCLRRRREALVGLADAVLSDPGVDWAVEREDMAARQDMELAVALNLFISRAEESQRQLQQAEEELPAVLEGPVGVLLSYVEAQAFGEAMRGAALEAQQRIQQAKSALEAASRAEAEAGAIVAAAAQEAASLAAEANALSSAVPQLLQQCGAWAQQHAGTLGVLRDGSFLEGTLASGVSWRAVESGCALGLLAPVQGPGHAPLTAAAPLALLPAVMGGEGSGLMQLPEELLLSCHECDLQAGDLLGRREAALGEAVAALTQYGTIVRKLLPPAYPASSYHHRWAEALAALAASGLALPAVVQAQALAPREPRPLDVAAAWQALRGAQRLATAAAVVLAPGSPDAAAAVMGHVAGARISGRELAGAVAAAGRAVGEALSGVAAEARAYAQQRQAAAAVLAGDRGGRLGISAEQLTRDVVELLQRHVPPTQRHAMGDTNGGAAVAAAAAAALLGLVQTARGRIGAVKISAAPDCLSDSAAGGLQSFVRLGGEVAGLAAAVTALADARLAAPVLGVTPGLSRGGGSSHSLQQYQQQGGSPLAASRAATPGLHAAGGAGAGAGAAAYPLPWLAAAADACGRWPELMQRLAADVAPELAGQLHLGSGGGGGESAAPPDSPLAQAATDLQALLRPVEDALRAGLDVHARLEALVELTATYRDRREDLLCRLAGGAASGLSPQQPAAAAAERESMESDLHALDAAWASREAVAAGLSAAAAAATEALAEALRRLYAAVLGPGRLPAELQPQDAAPAVYATGAAGCVEGWAEAGGCGHAAVAALASWWEAVTESLAGIQCFSSSGSGDAVQTAAGGGSTGAFLLGSGLEVPPGMRPLWRCVESVRLLGQSLAACGRGLRLSVPPGTDGALSEAYGDVLQALVRRAVGHAAGRLLPYLRQHLEGLEAQVAAAAAAAGGGGGSPSVGLDGRGRNSGGSAGGGNGHAAARQEEELGAGGAPELVPFTGFDPDLAGEGELLGGLEDEEDEATGAGGGAGASGDGAPWLGYDDSHDGASGGDRDDEDVYELDLGLDLDLDDGFGGGGSEGGPEGPGGRGAFGGEAEAESSSAEGGSDAVGRARRGAAEAAAHLPPASCEEVSTFLECLAACATAATVTSAAAALDPAAAAAVTTRHHGATAAAAAPAAAGWAAGPEARALRACRLQRLAAYEWMHEHHLLQALPAGDPRVGQALAQFFAAQAADPLQPSARGVTAGSRLALLTALQSALDALPGLEAAVSGWETASGGAVSRAVALLRGAPEQFPVDTALAAQRAGVLMGRRQQWLAESRAVVMRVCQVAEALLQFEYSRQGITWASGGAAVADGFVTHCQLLGRAEVLATLAAGGSEAGRAAAVAEASQRGAEAARKAADARYALEVAQYEEVAASSQLQAHLPQLVARSLELGAAVAEAEPAVRGLEQLLSSKLGPALKELSSVSAQHAAAADVASVAAVVMSHFERSRQAAEALSAALPATLAALAATDSAAPLPADMLTEVGFLSAQLLGGAEAAAVTRQRAMALLQHMAATSAALQPVVHTIAELPRALGQLSNELSTLAAAAGSIAAAVESKHLMPALEESQPAPQQQAQAMPPAPSAGASDTPKQHADAEGASSQTRAPAEADAGGASPLEGSHTASAAVTAASGSNSTAAGAGSALTKAFSATSLTASAAGAARLPLQRLAHAAATPDHVQHHRSRRSAADEARRRAFAAGAVRRFVAKLEGREAEGAAAAPAQQLSVPEQVGMLVRQATSADRLSQMYEGWTAWL</sequence>
<dbReference type="Pfam" id="PF15785">
    <property type="entry name" value="SMG1"/>
    <property type="match status" value="1"/>
</dbReference>
<evidence type="ECO:0000256" key="1">
    <source>
        <dbReference type="ARBA" id="ARBA00023161"/>
    </source>
</evidence>
<evidence type="ECO:0000313" key="7">
    <source>
        <dbReference type="EMBL" id="GLC49196.1"/>
    </source>
</evidence>
<feature type="region of interest" description="Disordered" evidence="4">
    <location>
        <begin position="739"/>
        <end position="773"/>
    </location>
</feature>
<feature type="region of interest" description="Disordered" evidence="4">
    <location>
        <begin position="1613"/>
        <end position="1633"/>
    </location>
</feature>
<feature type="region of interest" description="Disordered" evidence="4">
    <location>
        <begin position="818"/>
        <end position="875"/>
    </location>
</feature>
<dbReference type="SMART" id="SM01343">
    <property type="entry name" value="FATC"/>
    <property type="match status" value="1"/>
</dbReference>
<feature type="region of interest" description="Disordered" evidence="4">
    <location>
        <begin position="2315"/>
        <end position="2342"/>
    </location>
</feature>
<dbReference type="SUPFAM" id="SSF48371">
    <property type="entry name" value="ARM repeat"/>
    <property type="match status" value="1"/>
</dbReference>
<name>A0A9W6BBP7_9CHLO</name>
<dbReference type="PANTHER" id="PTHR11139:SF124">
    <property type="entry name" value="NON-SPECIFIC SERINE_THREONINE PROTEIN KINASE"/>
    <property type="match status" value="1"/>
</dbReference>
<evidence type="ECO:0008006" key="9">
    <source>
        <dbReference type="Google" id="ProtNLM"/>
    </source>
</evidence>
<keyword evidence="3" id="KW-0175">Coiled coil</keyword>
<feature type="region of interest" description="Disordered" evidence="4">
    <location>
        <begin position="1673"/>
        <end position="1696"/>
    </location>
</feature>
<reference evidence="7 8" key="1">
    <citation type="journal article" date="2023" name="Commun. Biol.">
        <title>Reorganization of the ancestral sex-determining regions during the evolution of trioecy in Pleodorina starrii.</title>
        <authorList>
            <person name="Takahashi K."/>
            <person name="Suzuki S."/>
            <person name="Kawai-Toyooka H."/>
            <person name="Yamamoto K."/>
            <person name="Hamaji T."/>
            <person name="Ootsuki R."/>
            <person name="Yamaguchi H."/>
            <person name="Kawachi M."/>
            <person name="Higashiyama T."/>
            <person name="Nozaki H."/>
        </authorList>
    </citation>
    <scope>NUCLEOTIDE SEQUENCE [LARGE SCALE GENOMIC DNA]</scope>
    <source>
        <strain evidence="7 8">NIES-4479</strain>
    </source>
</reference>
<dbReference type="Gene3D" id="1.10.1070.11">
    <property type="entry name" value="Phosphatidylinositol 3-/4-kinase, catalytic domain"/>
    <property type="match status" value="1"/>
</dbReference>
<dbReference type="InterPro" id="IPR021133">
    <property type="entry name" value="HEAT_type_2"/>
</dbReference>
<feature type="compositionally biased region" description="Pro residues" evidence="4">
    <location>
        <begin position="2180"/>
        <end position="2189"/>
    </location>
</feature>
<dbReference type="InterPro" id="IPR003152">
    <property type="entry name" value="FATC_dom"/>
</dbReference>
<feature type="region of interest" description="Disordered" evidence="4">
    <location>
        <begin position="3990"/>
        <end position="4009"/>
    </location>
</feature>
<feature type="region of interest" description="Disordered" evidence="4">
    <location>
        <begin position="3948"/>
        <end position="3980"/>
    </location>
</feature>
<feature type="region of interest" description="Disordered" evidence="4">
    <location>
        <begin position="1051"/>
        <end position="1093"/>
    </location>
</feature>
<dbReference type="GO" id="GO:0005634">
    <property type="term" value="C:nucleus"/>
    <property type="evidence" value="ECO:0007669"/>
    <property type="project" value="TreeGrafter"/>
</dbReference>
<dbReference type="PROSITE" id="PS50077">
    <property type="entry name" value="HEAT_REPEAT"/>
    <property type="match status" value="1"/>
</dbReference>
<comment type="caution">
    <text evidence="7">The sequence shown here is derived from an EMBL/GenBank/DDBJ whole genome shotgun (WGS) entry which is preliminary data.</text>
</comment>
<keyword evidence="8" id="KW-1185">Reference proteome</keyword>
<feature type="region of interest" description="Disordered" evidence="4">
    <location>
        <begin position="4017"/>
        <end position="4055"/>
    </location>
</feature>
<feature type="region of interest" description="Disordered" evidence="4">
    <location>
        <begin position="2107"/>
        <end position="2196"/>
    </location>
</feature>
<feature type="region of interest" description="Disordered" evidence="4">
    <location>
        <begin position="3560"/>
        <end position="3584"/>
    </location>
</feature>
<evidence type="ECO:0000256" key="2">
    <source>
        <dbReference type="PROSITE-ProRule" id="PRU00103"/>
    </source>
</evidence>
<feature type="compositionally biased region" description="Low complexity" evidence="4">
    <location>
        <begin position="846"/>
        <end position="862"/>
    </location>
</feature>
<dbReference type="GO" id="GO:0004674">
    <property type="term" value="F:protein serine/threonine kinase activity"/>
    <property type="evidence" value="ECO:0007669"/>
    <property type="project" value="InterPro"/>
</dbReference>
<feature type="compositionally biased region" description="Pro residues" evidence="4">
    <location>
        <begin position="381"/>
        <end position="402"/>
    </location>
</feature>
<proteinExistence type="predicted"/>
<evidence type="ECO:0000313" key="8">
    <source>
        <dbReference type="Proteomes" id="UP001165080"/>
    </source>
</evidence>
<gene>
    <name evidence="7" type="primary">PLEST004348</name>
    <name evidence="7" type="ORF">PLESTB_000192700</name>
</gene>
<dbReference type="SUPFAM" id="SSF56112">
    <property type="entry name" value="Protein kinase-like (PK-like)"/>
    <property type="match status" value="1"/>
</dbReference>
<feature type="region of interest" description="Disordered" evidence="4">
    <location>
        <begin position="2496"/>
        <end position="2519"/>
    </location>
</feature>
<dbReference type="Pfam" id="PF00454">
    <property type="entry name" value="PI3_PI4_kinase"/>
    <property type="match status" value="1"/>
</dbReference>
<evidence type="ECO:0000259" key="5">
    <source>
        <dbReference type="PROSITE" id="PS50290"/>
    </source>
</evidence>
<dbReference type="PANTHER" id="PTHR11139">
    <property type="entry name" value="ATAXIA TELANGIECTASIA MUTATED ATM -RELATED"/>
    <property type="match status" value="1"/>
</dbReference>
<dbReference type="Pfam" id="PF02260">
    <property type="entry name" value="FATC"/>
    <property type="match status" value="1"/>
</dbReference>
<feature type="region of interest" description="Disordered" evidence="4">
    <location>
        <begin position="2060"/>
        <end position="2081"/>
    </location>
</feature>
<feature type="compositionally biased region" description="Gly residues" evidence="4">
    <location>
        <begin position="3965"/>
        <end position="3976"/>
    </location>
</feature>
<protein>
    <recommendedName>
        <fullName evidence="9">Non-specific serine/threonine protein kinase</fullName>
    </recommendedName>
</protein>
<accession>A0A9W6BBP7</accession>
<dbReference type="SMART" id="SM00146">
    <property type="entry name" value="PI3Kc"/>
    <property type="match status" value="1"/>
</dbReference>
<dbReference type="InterPro" id="IPR016024">
    <property type="entry name" value="ARM-type_fold"/>
</dbReference>
<evidence type="ECO:0000256" key="3">
    <source>
        <dbReference type="SAM" id="Coils"/>
    </source>
</evidence>
<feature type="domain" description="FATC" evidence="6">
    <location>
        <begin position="4761"/>
        <end position="4793"/>
    </location>
</feature>
<feature type="region of interest" description="Disordered" evidence="4">
    <location>
        <begin position="4068"/>
        <end position="4112"/>
    </location>
</feature>
<evidence type="ECO:0000256" key="4">
    <source>
        <dbReference type="SAM" id="MobiDB-lite"/>
    </source>
</evidence>
<feature type="compositionally biased region" description="Pro residues" evidence="4">
    <location>
        <begin position="2064"/>
        <end position="2076"/>
    </location>
</feature>
<feature type="coiled-coil region" evidence="3">
    <location>
        <begin position="3087"/>
        <end position="3156"/>
    </location>
</feature>
<dbReference type="GO" id="GO:0000184">
    <property type="term" value="P:nuclear-transcribed mRNA catabolic process, nonsense-mediated decay"/>
    <property type="evidence" value="ECO:0007669"/>
    <property type="project" value="UniProtKB-KW"/>
</dbReference>
<keyword evidence="1" id="KW-0866">Nonsense-mediated mRNA decay</keyword>
<feature type="compositionally biased region" description="Low complexity" evidence="4">
    <location>
        <begin position="347"/>
        <end position="375"/>
    </location>
</feature>
<feature type="region of interest" description="Disordered" evidence="4">
    <location>
        <begin position="294"/>
        <end position="404"/>
    </location>
</feature>
<dbReference type="Gene3D" id="3.30.1010.10">
    <property type="entry name" value="Phosphatidylinositol 3-kinase Catalytic Subunit, Chain A, domain 4"/>
    <property type="match status" value="1"/>
</dbReference>
<feature type="region of interest" description="Disordered" evidence="4">
    <location>
        <begin position="1434"/>
        <end position="1494"/>
    </location>
</feature>
<dbReference type="InterPro" id="IPR011009">
    <property type="entry name" value="Kinase-like_dom_sf"/>
</dbReference>
<feature type="region of interest" description="Disordered" evidence="4">
    <location>
        <begin position="1799"/>
        <end position="1831"/>
    </location>
</feature>
<dbReference type="FunFam" id="1.10.1070.11:FF:000096">
    <property type="entry name" value="Phosphatidylinositol 3-kinase-related protein kinase"/>
    <property type="match status" value="1"/>
</dbReference>
<organism evidence="7 8">
    <name type="scientific">Pleodorina starrii</name>
    <dbReference type="NCBI Taxonomy" id="330485"/>
    <lineage>
        <taxon>Eukaryota</taxon>
        <taxon>Viridiplantae</taxon>
        <taxon>Chlorophyta</taxon>
        <taxon>core chlorophytes</taxon>
        <taxon>Chlorophyceae</taxon>
        <taxon>CS clade</taxon>
        <taxon>Chlamydomonadales</taxon>
        <taxon>Volvocaceae</taxon>
        <taxon>Pleodorina</taxon>
    </lineage>
</organism>
<feature type="compositionally biased region" description="Low complexity" evidence="4">
    <location>
        <begin position="4606"/>
        <end position="4617"/>
    </location>
</feature>
<feature type="region of interest" description="Disordered" evidence="4">
    <location>
        <begin position="556"/>
        <end position="593"/>
    </location>
</feature>
<feature type="region of interest" description="Disordered" evidence="4">
    <location>
        <begin position="4711"/>
        <end position="4730"/>
    </location>
</feature>
<feature type="compositionally biased region" description="Low complexity" evidence="4">
    <location>
        <begin position="4097"/>
        <end position="4108"/>
    </location>
</feature>
<feature type="compositionally biased region" description="Low complexity" evidence="4">
    <location>
        <begin position="818"/>
        <end position="838"/>
    </location>
</feature>
<feature type="compositionally biased region" description="Low complexity" evidence="4">
    <location>
        <begin position="556"/>
        <end position="567"/>
    </location>
</feature>
<dbReference type="InterPro" id="IPR050517">
    <property type="entry name" value="DDR_Repair_Kinase"/>
</dbReference>
<feature type="domain" description="PI3K/PI4K catalytic" evidence="5">
    <location>
        <begin position="2750"/>
        <end position="3112"/>
    </location>
</feature>
<dbReference type="PROSITE" id="PS50290">
    <property type="entry name" value="PI3_4_KINASE_3"/>
    <property type="match status" value="1"/>
</dbReference>
<feature type="compositionally biased region" description="Low complexity" evidence="4">
    <location>
        <begin position="313"/>
        <end position="337"/>
    </location>
</feature>
<dbReference type="InterPro" id="IPR036940">
    <property type="entry name" value="PI3/4_kinase_cat_sf"/>
</dbReference>
<feature type="compositionally biased region" description="Gly residues" evidence="4">
    <location>
        <begin position="4071"/>
        <end position="4091"/>
    </location>
</feature>
<evidence type="ECO:0000259" key="6">
    <source>
        <dbReference type="PROSITE" id="PS51190"/>
    </source>
</evidence>
<feature type="repeat" description="HEAT" evidence="2">
    <location>
        <begin position="49"/>
        <end position="87"/>
    </location>
</feature>
<feature type="region of interest" description="Disordered" evidence="4">
    <location>
        <begin position="4603"/>
        <end position="4665"/>
    </location>
</feature>